<dbReference type="AlphaFoldDB" id="A0A645IWS2"/>
<comment type="caution">
    <text evidence="1">The sequence shown here is derived from an EMBL/GenBank/DDBJ whole genome shotgun (WGS) entry which is preliminary data.</text>
</comment>
<protein>
    <submittedName>
        <fullName evidence="1">Uncharacterized protein</fullName>
    </submittedName>
</protein>
<reference evidence="1" key="1">
    <citation type="submission" date="2019-08" db="EMBL/GenBank/DDBJ databases">
        <authorList>
            <person name="Kucharzyk K."/>
            <person name="Murdoch R.W."/>
            <person name="Higgins S."/>
            <person name="Loffler F."/>
        </authorList>
    </citation>
    <scope>NUCLEOTIDE SEQUENCE</scope>
</reference>
<evidence type="ECO:0000313" key="1">
    <source>
        <dbReference type="EMBL" id="MPN55587.1"/>
    </source>
</evidence>
<proteinExistence type="predicted"/>
<accession>A0A645IWS2</accession>
<sequence>MDQLLTLNSFQLFGTNQQVLDRNFISLSQIHGPDTAQSSQPLRIWFCVLIQCQHFIHDRMLFAGVFNFSRITLPEQGFFLLWIQGSDIIKIHVSLPSAVLSIH</sequence>
<name>A0A645IWS2_9ZZZZ</name>
<gene>
    <name evidence="1" type="ORF">SDC9_203271</name>
</gene>
<dbReference type="EMBL" id="VSSQ01125034">
    <property type="protein sequence ID" value="MPN55587.1"/>
    <property type="molecule type" value="Genomic_DNA"/>
</dbReference>
<organism evidence="1">
    <name type="scientific">bioreactor metagenome</name>
    <dbReference type="NCBI Taxonomy" id="1076179"/>
    <lineage>
        <taxon>unclassified sequences</taxon>
        <taxon>metagenomes</taxon>
        <taxon>ecological metagenomes</taxon>
    </lineage>
</organism>